<evidence type="ECO:0000256" key="2">
    <source>
        <dbReference type="ARBA" id="ARBA00022645"/>
    </source>
</evidence>
<dbReference type="InterPro" id="IPR029062">
    <property type="entry name" value="Class_I_gatase-like"/>
</dbReference>
<reference evidence="9 10" key="1">
    <citation type="submission" date="2018-08" db="EMBL/GenBank/DDBJ databases">
        <title>Muricauda nanhaiensis sp. nov., isolated from seawater of the South China Sea.</title>
        <authorList>
            <person name="Dang Y."/>
        </authorList>
    </citation>
    <scope>NUCLEOTIDE SEQUENCE [LARGE SCALE GENOMIC DNA]</scope>
    <source>
        <strain evidence="9 10">SM1704</strain>
    </source>
</reference>
<dbReference type="CDD" id="cd07025">
    <property type="entry name" value="Peptidase_S66"/>
    <property type="match status" value="1"/>
</dbReference>
<comment type="similarity">
    <text evidence="1">Belongs to the peptidase S66 family.</text>
</comment>
<evidence type="ECO:0000256" key="3">
    <source>
        <dbReference type="ARBA" id="ARBA00022670"/>
    </source>
</evidence>
<keyword evidence="5" id="KW-0720">Serine protease</keyword>
<evidence type="ECO:0000259" key="8">
    <source>
        <dbReference type="Pfam" id="PF17676"/>
    </source>
</evidence>
<sequence length="347" mass="38617">MAKRRDFIKKTTLAAAALGITTKSIAQTETYPQQTLKPKRLQKGSMVGLVAPGYAFSPETFTKSIQTLSSLGMKPYYTDRVLNQKGYLSNTDEERAADLMHMFSNPKVDAIFCIRGGYGCTRILDMLDYDIIAQNPKILIGYSDITALLQAFYVKLGLVGFHGAMGPEPKSYAYKQMKRMLMKPWKNKALKNYEFDQEIQKNPVFERYVITPGKTSGKLVGGNLSLMAAMTGTTYDIDYTNCLVCIEDVGEAPYRIDRMLTQLLSTKTFKNAAGIIFGVCKGCDKKEGSDSFSLKEVIMDRIAPMNIPAVYGMSFGHLKENFTFPIGIKASLDATSFTLELNEEPLT</sequence>
<evidence type="ECO:0000313" key="9">
    <source>
        <dbReference type="EMBL" id="RDY61218.1"/>
    </source>
</evidence>
<dbReference type="PIRSF" id="PIRSF028757">
    <property type="entry name" value="LD-carboxypeptidase"/>
    <property type="match status" value="1"/>
</dbReference>
<comment type="caution">
    <text evidence="9">The sequence shown here is derived from an EMBL/GenBank/DDBJ whole genome shotgun (WGS) entry which is preliminary data.</text>
</comment>
<protein>
    <submittedName>
        <fullName evidence="9">LD-carboxypeptidase</fullName>
    </submittedName>
</protein>
<dbReference type="SUPFAM" id="SSF52317">
    <property type="entry name" value="Class I glutamine amidotransferase-like"/>
    <property type="match status" value="1"/>
</dbReference>
<dbReference type="InterPro" id="IPR027461">
    <property type="entry name" value="Carboxypeptidase_A_C_sf"/>
</dbReference>
<dbReference type="InterPro" id="IPR019546">
    <property type="entry name" value="TAT_signal_bac_arc"/>
</dbReference>
<accession>A0A371JTT9</accession>
<evidence type="ECO:0000256" key="1">
    <source>
        <dbReference type="ARBA" id="ARBA00010233"/>
    </source>
</evidence>
<feature type="domain" description="LD-carboxypeptidase C-terminal" evidence="8">
    <location>
        <begin position="216"/>
        <end position="332"/>
    </location>
</feature>
<evidence type="ECO:0000259" key="7">
    <source>
        <dbReference type="Pfam" id="PF02016"/>
    </source>
</evidence>
<feature type="active site" description="Charge relay system" evidence="6">
    <location>
        <position position="247"/>
    </location>
</feature>
<dbReference type="OrthoDB" id="9807329at2"/>
<gene>
    <name evidence="9" type="ORF">DX873_03350</name>
</gene>
<dbReference type="GO" id="GO:0008236">
    <property type="term" value="F:serine-type peptidase activity"/>
    <property type="evidence" value="ECO:0007669"/>
    <property type="project" value="UniProtKB-KW"/>
</dbReference>
<dbReference type="Pfam" id="PF17676">
    <property type="entry name" value="Peptidase_S66C"/>
    <property type="match status" value="1"/>
</dbReference>
<dbReference type="AlphaFoldDB" id="A0A371JTT9"/>
<evidence type="ECO:0000256" key="4">
    <source>
        <dbReference type="ARBA" id="ARBA00022801"/>
    </source>
</evidence>
<keyword evidence="2 9" id="KW-0121">Carboxypeptidase</keyword>
<dbReference type="InterPro" id="IPR027478">
    <property type="entry name" value="LdcA_N"/>
</dbReference>
<dbReference type="SUPFAM" id="SSF141986">
    <property type="entry name" value="LD-carboxypeptidase A C-terminal domain-like"/>
    <property type="match status" value="1"/>
</dbReference>
<name>A0A371JTT9_9FLAO</name>
<proteinExistence type="inferred from homology"/>
<evidence type="ECO:0000313" key="10">
    <source>
        <dbReference type="Proteomes" id="UP000261828"/>
    </source>
</evidence>
<evidence type="ECO:0000256" key="6">
    <source>
        <dbReference type="PIRSR" id="PIRSR028757-1"/>
    </source>
</evidence>
<feature type="active site" description="Nucleophile" evidence="6">
    <location>
        <position position="143"/>
    </location>
</feature>
<dbReference type="Gene3D" id="3.50.30.60">
    <property type="entry name" value="LD-carboxypeptidase A C-terminal domain-like"/>
    <property type="match status" value="1"/>
</dbReference>
<dbReference type="EMBL" id="QTJX01000001">
    <property type="protein sequence ID" value="RDY61218.1"/>
    <property type="molecule type" value="Genomic_DNA"/>
</dbReference>
<organism evidence="9 10">
    <name type="scientific">Flagellimonas nanhaiensis</name>
    <dbReference type="NCBI Taxonomy" id="2292706"/>
    <lineage>
        <taxon>Bacteria</taxon>
        <taxon>Pseudomonadati</taxon>
        <taxon>Bacteroidota</taxon>
        <taxon>Flavobacteriia</taxon>
        <taxon>Flavobacteriales</taxon>
        <taxon>Flavobacteriaceae</taxon>
        <taxon>Flagellimonas</taxon>
    </lineage>
</organism>
<evidence type="ECO:0000256" key="5">
    <source>
        <dbReference type="ARBA" id="ARBA00022825"/>
    </source>
</evidence>
<dbReference type="GO" id="GO:0004180">
    <property type="term" value="F:carboxypeptidase activity"/>
    <property type="evidence" value="ECO:0007669"/>
    <property type="project" value="UniProtKB-KW"/>
</dbReference>
<dbReference type="Pfam" id="PF02016">
    <property type="entry name" value="Peptidase_S66"/>
    <property type="match status" value="1"/>
</dbReference>
<keyword evidence="3" id="KW-0645">Protease</keyword>
<dbReference type="PANTHER" id="PTHR30237:SF2">
    <property type="entry name" value="MUREIN TETRAPEPTIDE CARBOXYPEPTIDASE"/>
    <property type="match status" value="1"/>
</dbReference>
<dbReference type="Proteomes" id="UP000261828">
    <property type="component" value="Unassembled WGS sequence"/>
</dbReference>
<keyword evidence="10" id="KW-1185">Reference proteome</keyword>
<dbReference type="PANTHER" id="PTHR30237">
    <property type="entry name" value="MURAMOYLTETRAPEPTIDE CARBOXYPEPTIDASE"/>
    <property type="match status" value="1"/>
</dbReference>
<dbReference type="NCBIfam" id="TIGR01409">
    <property type="entry name" value="TAT_signal_seq"/>
    <property type="match status" value="1"/>
</dbReference>
<keyword evidence="4" id="KW-0378">Hydrolase</keyword>
<feature type="active site" description="Charge relay system" evidence="6">
    <location>
        <position position="317"/>
    </location>
</feature>
<dbReference type="GO" id="GO:0006508">
    <property type="term" value="P:proteolysis"/>
    <property type="evidence" value="ECO:0007669"/>
    <property type="project" value="UniProtKB-KW"/>
</dbReference>
<dbReference type="RefSeq" id="WP_116183102.1">
    <property type="nucleotide sequence ID" value="NZ_QTJX01000001.1"/>
</dbReference>
<dbReference type="InterPro" id="IPR040449">
    <property type="entry name" value="Peptidase_S66_N"/>
</dbReference>
<feature type="domain" description="LD-carboxypeptidase N-terminal" evidence="7">
    <location>
        <begin position="47"/>
        <end position="163"/>
    </location>
</feature>
<dbReference type="InterPro" id="IPR003507">
    <property type="entry name" value="S66_fam"/>
</dbReference>
<dbReference type="Gene3D" id="3.40.50.10740">
    <property type="entry name" value="Class I glutamine amidotransferase-like"/>
    <property type="match status" value="1"/>
</dbReference>
<dbReference type="InterPro" id="IPR040921">
    <property type="entry name" value="Peptidase_S66C"/>
</dbReference>